<evidence type="ECO:0000256" key="2">
    <source>
        <dbReference type="ARBA" id="ARBA00023015"/>
    </source>
</evidence>
<reference evidence="7" key="1">
    <citation type="journal article" date="2014" name="Int. J. Syst. Evol. Microbiol.">
        <title>Complete genome sequence of Corynebacterium casei LMG S-19264T (=DSM 44701T), isolated from a smear-ripened cheese.</title>
        <authorList>
            <consortium name="US DOE Joint Genome Institute (JGI-PGF)"/>
            <person name="Walter F."/>
            <person name="Albersmeier A."/>
            <person name="Kalinowski J."/>
            <person name="Ruckert C."/>
        </authorList>
    </citation>
    <scope>NUCLEOTIDE SEQUENCE</scope>
    <source>
        <strain evidence="7">JCM 19831</strain>
    </source>
</reference>
<dbReference type="Pfam" id="PF04542">
    <property type="entry name" value="Sigma70_r2"/>
    <property type="match status" value="1"/>
</dbReference>
<dbReference type="CDD" id="cd06171">
    <property type="entry name" value="Sigma70_r4"/>
    <property type="match status" value="1"/>
</dbReference>
<accession>A0A917U829</accession>
<keyword evidence="8" id="KW-1185">Reference proteome</keyword>
<keyword evidence="2" id="KW-0805">Transcription regulation</keyword>
<dbReference type="EMBL" id="BMPI01000049">
    <property type="protein sequence ID" value="GGM64107.1"/>
    <property type="molecule type" value="Genomic_DNA"/>
</dbReference>
<dbReference type="SUPFAM" id="SSF88659">
    <property type="entry name" value="Sigma3 and sigma4 domains of RNA polymerase sigma factors"/>
    <property type="match status" value="1"/>
</dbReference>
<comment type="similarity">
    <text evidence="1">Belongs to the sigma-70 factor family. ECF subfamily.</text>
</comment>
<dbReference type="SUPFAM" id="SSF88946">
    <property type="entry name" value="Sigma2 domain of RNA polymerase sigma factors"/>
    <property type="match status" value="1"/>
</dbReference>
<dbReference type="NCBIfam" id="NF007228">
    <property type="entry name" value="PRK09646.1"/>
    <property type="match status" value="1"/>
</dbReference>
<dbReference type="InterPro" id="IPR013325">
    <property type="entry name" value="RNA_pol_sigma_r2"/>
</dbReference>
<feature type="domain" description="RNA polymerase sigma factor 70 region 4 type 2" evidence="6">
    <location>
        <begin position="145"/>
        <end position="196"/>
    </location>
</feature>
<organism evidence="7 8">
    <name type="scientific">Dactylosporangium sucinum</name>
    <dbReference type="NCBI Taxonomy" id="1424081"/>
    <lineage>
        <taxon>Bacteria</taxon>
        <taxon>Bacillati</taxon>
        <taxon>Actinomycetota</taxon>
        <taxon>Actinomycetes</taxon>
        <taxon>Micromonosporales</taxon>
        <taxon>Micromonosporaceae</taxon>
        <taxon>Dactylosporangium</taxon>
    </lineage>
</organism>
<protein>
    <submittedName>
        <fullName evidence="7">RNA polymerase sigma factor SigK</fullName>
    </submittedName>
</protein>
<dbReference type="PANTHER" id="PTHR43133">
    <property type="entry name" value="RNA POLYMERASE ECF-TYPE SIGMA FACTO"/>
    <property type="match status" value="1"/>
</dbReference>
<evidence type="ECO:0000256" key="3">
    <source>
        <dbReference type="ARBA" id="ARBA00023082"/>
    </source>
</evidence>
<evidence type="ECO:0000259" key="6">
    <source>
        <dbReference type="Pfam" id="PF08281"/>
    </source>
</evidence>
<dbReference type="PANTHER" id="PTHR43133:SF66">
    <property type="entry name" value="ECF RNA POLYMERASE SIGMA FACTOR SIGK"/>
    <property type="match status" value="1"/>
</dbReference>
<dbReference type="Gene3D" id="1.10.1740.10">
    <property type="match status" value="1"/>
</dbReference>
<name>A0A917U829_9ACTN</name>
<dbReference type="GO" id="GO:0006352">
    <property type="term" value="P:DNA-templated transcription initiation"/>
    <property type="evidence" value="ECO:0007669"/>
    <property type="project" value="InterPro"/>
</dbReference>
<evidence type="ECO:0000256" key="1">
    <source>
        <dbReference type="ARBA" id="ARBA00010641"/>
    </source>
</evidence>
<dbReference type="InterPro" id="IPR036388">
    <property type="entry name" value="WH-like_DNA-bd_sf"/>
</dbReference>
<dbReference type="AlphaFoldDB" id="A0A917U829"/>
<dbReference type="InterPro" id="IPR013249">
    <property type="entry name" value="RNA_pol_sigma70_r4_t2"/>
</dbReference>
<dbReference type="Gene3D" id="1.10.10.10">
    <property type="entry name" value="Winged helix-like DNA-binding domain superfamily/Winged helix DNA-binding domain"/>
    <property type="match status" value="1"/>
</dbReference>
<dbReference type="InterPro" id="IPR014284">
    <property type="entry name" value="RNA_pol_sigma-70_dom"/>
</dbReference>
<feature type="domain" description="RNA polymerase sigma-70 region 2" evidence="5">
    <location>
        <begin position="46"/>
        <end position="113"/>
    </location>
</feature>
<dbReference type="InterPro" id="IPR039425">
    <property type="entry name" value="RNA_pol_sigma-70-like"/>
</dbReference>
<keyword evidence="4" id="KW-0804">Transcription</keyword>
<dbReference type="GO" id="GO:0003677">
    <property type="term" value="F:DNA binding"/>
    <property type="evidence" value="ECO:0007669"/>
    <property type="project" value="InterPro"/>
</dbReference>
<gene>
    <name evidence="7" type="primary">rpoE</name>
    <name evidence="7" type="ORF">GCM10007977_077010</name>
</gene>
<dbReference type="InterPro" id="IPR007627">
    <property type="entry name" value="RNA_pol_sigma70_r2"/>
</dbReference>
<reference evidence="7" key="2">
    <citation type="submission" date="2020-09" db="EMBL/GenBank/DDBJ databases">
        <authorList>
            <person name="Sun Q."/>
            <person name="Ohkuma M."/>
        </authorList>
    </citation>
    <scope>NUCLEOTIDE SEQUENCE</scope>
    <source>
        <strain evidence="7">JCM 19831</strain>
    </source>
</reference>
<evidence type="ECO:0000313" key="7">
    <source>
        <dbReference type="EMBL" id="GGM64107.1"/>
    </source>
</evidence>
<evidence type="ECO:0000259" key="5">
    <source>
        <dbReference type="Pfam" id="PF04542"/>
    </source>
</evidence>
<proteinExistence type="inferred from homology"/>
<dbReference type="Pfam" id="PF08281">
    <property type="entry name" value="Sigma70_r4_2"/>
    <property type="match status" value="1"/>
</dbReference>
<dbReference type="Proteomes" id="UP000642070">
    <property type="component" value="Unassembled WGS sequence"/>
</dbReference>
<keyword evidence="3" id="KW-0731">Sigma factor</keyword>
<evidence type="ECO:0000256" key="4">
    <source>
        <dbReference type="ARBA" id="ARBA00023163"/>
    </source>
</evidence>
<comment type="caution">
    <text evidence="7">The sequence shown here is derived from an EMBL/GenBank/DDBJ whole genome shotgun (WGS) entry which is preliminary data.</text>
</comment>
<dbReference type="GO" id="GO:0016987">
    <property type="term" value="F:sigma factor activity"/>
    <property type="evidence" value="ECO:0007669"/>
    <property type="project" value="UniProtKB-KW"/>
</dbReference>
<dbReference type="NCBIfam" id="TIGR02937">
    <property type="entry name" value="sigma70-ECF"/>
    <property type="match status" value="1"/>
</dbReference>
<dbReference type="InterPro" id="IPR013324">
    <property type="entry name" value="RNA_pol_sigma_r3/r4-like"/>
</dbReference>
<evidence type="ECO:0000313" key="8">
    <source>
        <dbReference type="Proteomes" id="UP000642070"/>
    </source>
</evidence>
<sequence>MSDMRPEHEELPTQRLVAVPIPQARVDADELLARVARGDERAFAALYDLVSARVFGLIRRVLRDPAQSEEVAQEVMVEVWRTAPKFDPAKGSATAWVFTIAHRRAVDRVRSEQAGIERVRRVASVSAETPYDDVVETATARIEQQQVRRCLDGLTDLQREAITLAYYGGNSYREVADLLGTALPTIKTRMRDGLIRMRDCLGVA</sequence>